<sequence length="214" mass="22346">MSSRDGAERLLTLGTTGLPAHRAEWGTAMRAELAAIDDPGARRRFARSASFAAFRQGFVIRIGFGLITGVLVAAVALMASRLQLADGAPGLLEVTVPVPAFLLLLAALLSAGLTRSFRIGLETGAVAFIASSIALFTVLATEGLIWMDRHGVFLLDGDPPRGPIDTSAVVFNIFSTGMWVGHLIVWWPALLIGAALGAWIGGRRSPAVVAGSSA</sequence>
<accession>A0A9E5JKC1</accession>
<evidence type="ECO:0000256" key="1">
    <source>
        <dbReference type="SAM" id="Phobius"/>
    </source>
</evidence>
<dbReference type="RefSeq" id="WP_152582764.1">
    <property type="nucleotide sequence ID" value="NZ_VIKT02000002.1"/>
</dbReference>
<keyword evidence="1" id="KW-0812">Transmembrane</keyword>
<feature type="transmembrane region" description="Helical" evidence="1">
    <location>
        <begin position="179"/>
        <end position="200"/>
    </location>
</feature>
<name>A0A9E5JKC1_9MICO</name>
<comment type="caution">
    <text evidence="2">The sequence shown here is derived from an EMBL/GenBank/DDBJ whole genome shotgun (WGS) entry which is preliminary data.</text>
</comment>
<feature type="transmembrane region" description="Helical" evidence="1">
    <location>
        <begin position="58"/>
        <end position="79"/>
    </location>
</feature>
<evidence type="ECO:0000313" key="2">
    <source>
        <dbReference type="EMBL" id="NHF61844.1"/>
    </source>
</evidence>
<reference evidence="2 3" key="1">
    <citation type="submission" date="2019-06" db="EMBL/GenBank/DDBJ databases">
        <authorList>
            <person name="De-Chao Zhang Q."/>
        </authorList>
    </citation>
    <scope>NUCLEOTIDE SEQUENCE [LARGE SCALE GENOMIC DNA]</scope>
    <source>
        <strain evidence="2 3">KN1116</strain>
    </source>
</reference>
<protein>
    <submittedName>
        <fullName evidence="2">Uncharacterized protein</fullName>
    </submittedName>
</protein>
<feature type="transmembrane region" description="Helical" evidence="1">
    <location>
        <begin position="125"/>
        <end position="147"/>
    </location>
</feature>
<keyword evidence="1" id="KW-0472">Membrane</keyword>
<organism evidence="2 3">
    <name type="scientific">Microcella pacifica</name>
    <dbReference type="NCBI Taxonomy" id="2591847"/>
    <lineage>
        <taxon>Bacteria</taxon>
        <taxon>Bacillati</taxon>
        <taxon>Actinomycetota</taxon>
        <taxon>Actinomycetes</taxon>
        <taxon>Micrococcales</taxon>
        <taxon>Microbacteriaceae</taxon>
        <taxon>Microcella</taxon>
    </lineage>
</organism>
<gene>
    <name evidence="2" type="ORF">FK219_001080</name>
</gene>
<keyword evidence="3" id="KW-1185">Reference proteome</keyword>
<feature type="transmembrane region" description="Helical" evidence="1">
    <location>
        <begin position="91"/>
        <end position="113"/>
    </location>
</feature>
<dbReference type="EMBL" id="VIKT02000002">
    <property type="protein sequence ID" value="NHF61844.1"/>
    <property type="molecule type" value="Genomic_DNA"/>
</dbReference>
<dbReference type="AlphaFoldDB" id="A0A9E5JKC1"/>
<reference evidence="2 3" key="2">
    <citation type="submission" date="2020-03" db="EMBL/GenBank/DDBJ databases">
        <title>Chryseoglobus sp. isolated from a deep-sea seamount.</title>
        <authorList>
            <person name="Zhang D.-C."/>
        </authorList>
    </citation>
    <scope>NUCLEOTIDE SEQUENCE [LARGE SCALE GENOMIC DNA]</scope>
    <source>
        <strain evidence="2 3">KN1116</strain>
    </source>
</reference>
<evidence type="ECO:0000313" key="3">
    <source>
        <dbReference type="Proteomes" id="UP000818266"/>
    </source>
</evidence>
<dbReference type="Proteomes" id="UP000818266">
    <property type="component" value="Unassembled WGS sequence"/>
</dbReference>
<proteinExistence type="predicted"/>
<keyword evidence="1" id="KW-1133">Transmembrane helix</keyword>
<dbReference type="OrthoDB" id="5195180at2"/>